<dbReference type="SUPFAM" id="SSF55060">
    <property type="entry name" value="GHMP Kinase, C-terminal domain"/>
    <property type="match status" value="1"/>
</dbReference>
<dbReference type="STRING" id="1965070.A0A3S4R7N7"/>
<evidence type="ECO:0000256" key="2">
    <source>
        <dbReference type="ARBA" id="ARBA00006495"/>
    </source>
</evidence>
<dbReference type="GO" id="GO:0005524">
    <property type="term" value="F:ATP binding"/>
    <property type="evidence" value="ECO:0007669"/>
    <property type="project" value="UniProtKB-KW"/>
</dbReference>
<accession>A0A3S4R7N7</accession>
<dbReference type="InterPro" id="IPR036554">
    <property type="entry name" value="GHMP_kinase_C_sf"/>
</dbReference>
<protein>
    <recommendedName>
        <fullName evidence="3">mevalonate kinase</fullName>
        <ecNumber evidence="3">2.7.1.36</ecNumber>
    </recommendedName>
</protein>
<keyword evidence="6" id="KW-0808">Transferase</keyword>
<evidence type="ECO:0000259" key="14">
    <source>
        <dbReference type="Pfam" id="PF08544"/>
    </source>
</evidence>
<dbReference type="Gene3D" id="3.30.230.10">
    <property type="match status" value="1"/>
</dbReference>
<dbReference type="InterPro" id="IPR020568">
    <property type="entry name" value="Ribosomal_Su5_D2-typ_SF"/>
</dbReference>
<dbReference type="OrthoDB" id="1652964at2759"/>
<keyword evidence="5" id="KW-0444">Lipid biosynthesis</keyword>
<evidence type="ECO:0000256" key="1">
    <source>
        <dbReference type="ARBA" id="ARBA00004496"/>
    </source>
</evidence>
<evidence type="ECO:0000256" key="3">
    <source>
        <dbReference type="ARBA" id="ARBA00012103"/>
    </source>
</evidence>
<evidence type="ECO:0000313" key="15">
    <source>
        <dbReference type="EMBL" id="RWS12679.1"/>
    </source>
</evidence>
<dbReference type="EC" id="2.7.1.36" evidence="3"/>
<dbReference type="Pfam" id="PF00288">
    <property type="entry name" value="GHMP_kinases_N"/>
    <property type="match status" value="1"/>
</dbReference>
<keyword evidence="16" id="KW-1185">Reference proteome</keyword>
<organism evidence="15 16">
    <name type="scientific">Dinothrombium tinctorium</name>
    <dbReference type="NCBI Taxonomy" id="1965070"/>
    <lineage>
        <taxon>Eukaryota</taxon>
        <taxon>Metazoa</taxon>
        <taxon>Ecdysozoa</taxon>
        <taxon>Arthropoda</taxon>
        <taxon>Chelicerata</taxon>
        <taxon>Arachnida</taxon>
        <taxon>Acari</taxon>
        <taxon>Acariformes</taxon>
        <taxon>Trombidiformes</taxon>
        <taxon>Prostigmata</taxon>
        <taxon>Anystina</taxon>
        <taxon>Parasitengona</taxon>
        <taxon>Trombidioidea</taxon>
        <taxon>Trombidiidae</taxon>
        <taxon>Dinothrombium</taxon>
    </lineage>
</organism>
<dbReference type="GO" id="GO:0019287">
    <property type="term" value="P:isopentenyl diphosphate biosynthetic process, mevalonate pathway"/>
    <property type="evidence" value="ECO:0007669"/>
    <property type="project" value="UniProtKB-UniPathway"/>
</dbReference>
<proteinExistence type="inferred from homology"/>
<dbReference type="SUPFAM" id="SSF54211">
    <property type="entry name" value="Ribosomal protein S5 domain 2-like"/>
    <property type="match status" value="1"/>
</dbReference>
<reference evidence="15 16" key="1">
    <citation type="journal article" date="2018" name="Gigascience">
        <title>Genomes of trombidid mites reveal novel predicted allergens and laterally-transferred genes associated with secondary metabolism.</title>
        <authorList>
            <person name="Dong X."/>
            <person name="Chaisiri K."/>
            <person name="Xia D."/>
            <person name="Armstrong S.D."/>
            <person name="Fang Y."/>
            <person name="Donnelly M.J."/>
            <person name="Kadowaki T."/>
            <person name="McGarry J.W."/>
            <person name="Darby A.C."/>
            <person name="Makepeace B.L."/>
        </authorList>
    </citation>
    <scope>NUCLEOTIDE SEQUENCE [LARGE SCALE GENOMIC DNA]</scope>
    <source>
        <strain evidence="15">UoL-WK</strain>
    </source>
</reference>
<dbReference type="AlphaFoldDB" id="A0A3S4R7N7"/>
<keyword evidence="11" id="KW-0443">Lipid metabolism</keyword>
<keyword evidence="9" id="KW-0067">ATP-binding</keyword>
<dbReference type="Gene3D" id="3.30.70.890">
    <property type="entry name" value="GHMP kinase, C-terminal domain"/>
    <property type="match status" value="1"/>
</dbReference>
<evidence type="ECO:0000256" key="8">
    <source>
        <dbReference type="ARBA" id="ARBA00022777"/>
    </source>
</evidence>
<evidence type="ECO:0000256" key="6">
    <source>
        <dbReference type="ARBA" id="ARBA00022679"/>
    </source>
</evidence>
<name>A0A3S4R7N7_9ACAR</name>
<evidence type="ECO:0000256" key="9">
    <source>
        <dbReference type="ARBA" id="ARBA00022840"/>
    </source>
</evidence>
<dbReference type="EMBL" id="NCKU01001230">
    <property type="protein sequence ID" value="RWS12679.1"/>
    <property type="molecule type" value="Genomic_DNA"/>
</dbReference>
<evidence type="ECO:0000259" key="13">
    <source>
        <dbReference type="Pfam" id="PF00288"/>
    </source>
</evidence>
<feature type="domain" description="GHMP kinase N-terminal" evidence="13">
    <location>
        <begin position="125"/>
        <end position="195"/>
    </location>
</feature>
<evidence type="ECO:0000256" key="5">
    <source>
        <dbReference type="ARBA" id="ARBA00022516"/>
    </source>
</evidence>
<comment type="similarity">
    <text evidence="2">Belongs to the GHMP kinase family. Mevalonate kinase subfamily.</text>
</comment>
<dbReference type="InterPro" id="IPR013750">
    <property type="entry name" value="GHMP_kinase_C_dom"/>
</dbReference>
<dbReference type="UniPathway" id="UPA00057">
    <property type="reaction ID" value="UER00098"/>
</dbReference>
<comment type="caution">
    <text evidence="15">The sequence shown here is derived from an EMBL/GenBank/DDBJ whole genome shotgun (WGS) entry which is preliminary data.</text>
</comment>
<evidence type="ECO:0000256" key="7">
    <source>
        <dbReference type="ARBA" id="ARBA00022741"/>
    </source>
</evidence>
<feature type="domain" description="GHMP kinase C-terminal" evidence="14">
    <location>
        <begin position="253"/>
        <end position="298"/>
    </location>
</feature>
<dbReference type="PANTHER" id="PTHR43290:SF2">
    <property type="entry name" value="MEVALONATE KINASE"/>
    <property type="match status" value="1"/>
</dbReference>
<keyword evidence="7" id="KW-0547">Nucleotide-binding</keyword>
<evidence type="ECO:0000256" key="12">
    <source>
        <dbReference type="ARBA" id="ARBA00029438"/>
    </source>
</evidence>
<dbReference type="Pfam" id="PF08544">
    <property type="entry name" value="GHMP_kinases_C"/>
    <property type="match status" value="1"/>
</dbReference>
<dbReference type="PRINTS" id="PR00959">
    <property type="entry name" value="MEVGALKINASE"/>
</dbReference>
<dbReference type="GO" id="GO:0005829">
    <property type="term" value="C:cytosol"/>
    <property type="evidence" value="ECO:0007669"/>
    <property type="project" value="TreeGrafter"/>
</dbReference>
<dbReference type="InterPro" id="IPR006204">
    <property type="entry name" value="GHMP_kinase_N_dom"/>
</dbReference>
<evidence type="ECO:0000256" key="11">
    <source>
        <dbReference type="ARBA" id="ARBA00023098"/>
    </source>
</evidence>
<keyword evidence="8 15" id="KW-0418">Kinase</keyword>
<evidence type="ECO:0000313" key="16">
    <source>
        <dbReference type="Proteomes" id="UP000285301"/>
    </source>
</evidence>
<evidence type="ECO:0000256" key="10">
    <source>
        <dbReference type="ARBA" id="ARBA00022842"/>
    </source>
</evidence>
<gene>
    <name evidence="15" type="ORF">B4U79_09394</name>
</gene>
<sequence length="336" mass="36802">MAKVISSSAPGKVILHGEHAVVFGKNAVAVSVDLKTTVEIKSDPNSAFVMLNLIDFKCETKWPLTDFVEFGIEHPSCSLEFSDDISLKFEKMLKNASRKEAIDSICAFLFLYFGLSDKYCKSKRIPLNVYVSSLLPVGAGLGSSAAFSVSLTGALVKIFDLEESLDFISQTAYQVERIFHGRPSGIDNSICTYGGAILFKNGTIQEHVKRSNLIPIILYADVVNNIMNAIDSISLMAWKYIKGENVSYEIETLVEMNQHLLNSIGAGHSSIDRVVNIAKNYEFQAKLTGAGGGGTVIIHLPRGYKQEDVESLINDLKTNDFQCWQVSTGGDGLLIQ</sequence>
<comment type="subcellular location">
    <subcellularLocation>
        <location evidence="1">Cytoplasm</location>
    </subcellularLocation>
</comment>
<dbReference type="PANTHER" id="PTHR43290">
    <property type="entry name" value="MEVALONATE KINASE"/>
    <property type="match status" value="1"/>
</dbReference>
<keyword evidence="10" id="KW-0460">Magnesium</keyword>
<dbReference type="InterPro" id="IPR006205">
    <property type="entry name" value="Mev_gal_kin"/>
</dbReference>
<dbReference type="PROSITE" id="PS00627">
    <property type="entry name" value="GHMP_KINASES_ATP"/>
    <property type="match status" value="1"/>
</dbReference>
<keyword evidence="4" id="KW-0963">Cytoplasm</keyword>
<dbReference type="InterPro" id="IPR006203">
    <property type="entry name" value="GHMP_knse_ATP-bd_CS"/>
</dbReference>
<dbReference type="Proteomes" id="UP000285301">
    <property type="component" value="Unassembled WGS sequence"/>
</dbReference>
<dbReference type="InterPro" id="IPR014721">
    <property type="entry name" value="Ribsml_uS5_D2-typ_fold_subgr"/>
</dbReference>
<comment type="pathway">
    <text evidence="12">Isoprenoid biosynthesis; isopentenyl diphosphate biosynthesis via mevalonate pathway; isopentenyl diphosphate from (R)-mevalonate: step 1/3.</text>
</comment>
<dbReference type="GO" id="GO:0004496">
    <property type="term" value="F:mevalonate kinase activity"/>
    <property type="evidence" value="ECO:0007669"/>
    <property type="project" value="UniProtKB-EC"/>
</dbReference>
<evidence type="ECO:0000256" key="4">
    <source>
        <dbReference type="ARBA" id="ARBA00022490"/>
    </source>
</evidence>